<gene>
    <name evidence="3" type="ORF">C0187_00085</name>
</gene>
<evidence type="ECO:0000256" key="1">
    <source>
        <dbReference type="SAM" id="SignalP"/>
    </source>
</evidence>
<sequence length="281" mass="31834">MKKIIFLFVLTLFIKSLFASTSVITESYGYACLSEDRTKRQAEEMAINDAKRNAAEKVSTKIKSQTLVEDLKLKNDIVESFASSNVKVIEQEGNWDKEPPAIGDCYKVRIKAEVIPAFDKDKSIENLLINDPSAPLVVNIFTNKKVYKVNDTVKIYIQGNKPFYAKIFYKDSTGQILQILPNPYRSDYHFEGGVIYEVPSARDRFELKIEPPFGEDEIILYASTTELGKIDTESVGAIYKVKTTSKDDLSLSTRGISLKPKTDNTQPIEEFFEKSLKVNVR</sequence>
<reference evidence="3 4" key="1">
    <citation type="submission" date="2018-01" db="EMBL/GenBank/DDBJ databases">
        <title>Metagenomic assembled genomes from two thermal pools in the Uzon Caldera, Kamchatka, Russia.</title>
        <authorList>
            <person name="Wilkins L."/>
            <person name="Ettinger C."/>
        </authorList>
    </citation>
    <scope>NUCLEOTIDE SEQUENCE [LARGE SCALE GENOMIC DNA]</scope>
    <source>
        <strain evidence="3">ZAV-05</strain>
    </source>
</reference>
<dbReference type="Proteomes" id="UP000242881">
    <property type="component" value="Unassembled WGS sequence"/>
</dbReference>
<evidence type="ECO:0000313" key="3">
    <source>
        <dbReference type="EMBL" id="PMP73098.1"/>
    </source>
</evidence>
<comment type="caution">
    <text evidence="3">The sequence shown here is derived from an EMBL/GenBank/DDBJ whole genome shotgun (WGS) entry which is preliminary data.</text>
</comment>
<dbReference type="PANTHER" id="PTHR36194:SF1">
    <property type="entry name" value="S-LAYER-LIKE PROTEIN"/>
    <property type="match status" value="1"/>
</dbReference>
<name>A0A2J6WRS2_9BACT</name>
<evidence type="ECO:0000259" key="2">
    <source>
        <dbReference type="Pfam" id="PF14326"/>
    </source>
</evidence>
<dbReference type="AlphaFoldDB" id="A0A2J6WRS2"/>
<feature type="domain" description="DUF4384" evidence="2">
    <location>
        <begin position="146"/>
        <end position="225"/>
    </location>
</feature>
<evidence type="ECO:0000313" key="4">
    <source>
        <dbReference type="Proteomes" id="UP000242881"/>
    </source>
</evidence>
<proteinExistence type="predicted"/>
<accession>A0A2J6WRS2</accession>
<protein>
    <recommendedName>
        <fullName evidence="2">DUF4384 domain-containing protein</fullName>
    </recommendedName>
</protein>
<feature type="signal peptide" evidence="1">
    <location>
        <begin position="1"/>
        <end position="19"/>
    </location>
</feature>
<dbReference type="EMBL" id="PNIN01000001">
    <property type="protein sequence ID" value="PMP73098.1"/>
    <property type="molecule type" value="Genomic_DNA"/>
</dbReference>
<dbReference type="PANTHER" id="PTHR36194">
    <property type="entry name" value="S-LAYER-LIKE PROTEIN"/>
    <property type="match status" value="1"/>
</dbReference>
<dbReference type="Pfam" id="PF14326">
    <property type="entry name" value="DUF4384"/>
    <property type="match status" value="1"/>
</dbReference>
<dbReference type="InterPro" id="IPR025493">
    <property type="entry name" value="DUF4384"/>
</dbReference>
<keyword evidence="1" id="KW-0732">Signal</keyword>
<feature type="chain" id="PRO_5014387778" description="DUF4384 domain-containing protein" evidence="1">
    <location>
        <begin position="20"/>
        <end position="281"/>
    </location>
</feature>
<organism evidence="3 4">
    <name type="scientific">Calditerrivibrio nitroreducens</name>
    <dbReference type="NCBI Taxonomy" id="477976"/>
    <lineage>
        <taxon>Bacteria</taxon>
        <taxon>Pseudomonadati</taxon>
        <taxon>Deferribacterota</taxon>
        <taxon>Deferribacteres</taxon>
        <taxon>Deferribacterales</taxon>
        <taxon>Calditerrivibrionaceae</taxon>
    </lineage>
</organism>